<dbReference type="AlphaFoldDB" id="A0A2T0B1H5"/>
<reference evidence="1 2" key="1">
    <citation type="submission" date="2018-03" db="EMBL/GenBank/DDBJ databases">
        <title>Genome sequence of Clostridium liquoris DSM 100320.</title>
        <authorList>
            <person name="Poehlein A."/>
            <person name="Daniel R."/>
        </authorList>
    </citation>
    <scope>NUCLEOTIDE SEQUENCE [LARGE SCALE GENOMIC DNA]</scope>
    <source>
        <strain evidence="1 2">DSM 100320</strain>
    </source>
</reference>
<evidence type="ECO:0000313" key="2">
    <source>
        <dbReference type="Proteomes" id="UP000239706"/>
    </source>
</evidence>
<evidence type="ECO:0008006" key="3">
    <source>
        <dbReference type="Google" id="ProtNLM"/>
    </source>
</evidence>
<name>A0A2T0B1H5_9CLOT</name>
<sequence length="59" mass="6906">MSNIPDCCYDYRYEQPQAQIVDTCDICGEGIYEGEEYYNICEMNICEDCILDFKKTAEI</sequence>
<evidence type="ECO:0000313" key="1">
    <source>
        <dbReference type="EMBL" id="PRR77663.1"/>
    </source>
</evidence>
<proteinExistence type="predicted"/>
<dbReference type="EMBL" id="PVXO01000060">
    <property type="protein sequence ID" value="PRR77663.1"/>
    <property type="molecule type" value="Genomic_DNA"/>
</dbReference>
<organism evidence="1 2">
    <name type="scientific">Clostridium liquoris</name>
    <dbReference type="NCBI Taxonomy" id="1289519"/>
    <lineage>
        <taxon>Bacteria</taxon>
        <taxon>Bacillati</taxon>
        <taxon>Bacillota</taxon>
        <taxon>Clostridia</taxon>
        <taxon>Eubacteriales</taxon>
        <taxon>Clostridiaceae</taxon>
        <taxon>Clostridium</taxon>
    </lineage>
</organism>
<gene>
    <name evidence="1" type="ORF">CLLI_22270</name>
</gene>
<protein>
    <recommendedName>
        <fullName evidence="3">Inhibitor of sigma-G Gin</fullName>
    </recommendedName>
</protein>
<accession>A0A2T0B1H5</accession>
<dbReference type="RefSeq" id="WP_106064285.1">
    <property type="nucleotide sequence ID" value="NZ_PVXO01000060.1"/>
</dbReference>
<comment type="caution">
    <text evidence="1">The sequence shown here is derived from an EMBL/GenBank/DDBJ whole genome shotgun (WGS) entry which is preliminary data.</text>
</comment>
<dbReference type="Proteomes" id="UP000239706">
    <property type="component" value="Unassembled WGS sequence"/>
</dbReference>
<keyword evidence="2" id="KW-1185">Reference proteome</keyword>